<name>A0ABQ7Q5K7_PLUXY</name>
<sequence length="126" mass="13426">MYIYGRQESAAQNTDSASTHLYCGPCQPAPQVASHRFLTLACHHNTAAGGRPHARASASVHSLPALPGDPRGACAPRAPHPPSSLCRDGQRSQGRNACEGARFQPMPLGIYLVLGLVNLFWTVGRL</sequence>
<proteinExistence type="predicted"/>
<accession>A0ABQ7Q5K7</accession>
<evidence type="ECO:0000256" key="1">
    <source>
        <dbReference type="SAM" id="MobiDB-lite"/>
    </source>
</evidence>
<comment type="caution">
    <text evidence="3">The sequence shown here is derived from an EMBL/GenBank/DDBJ whole genome shotgun (WGS) entry which is preliminary data.</text>
</comment>
<keyword evidence="2" id="KW-0812">Transmembrane</keyword>
<keyword evidence="4" id="KW-1185">Reference proteome</keyword>
<dbReference type="EMBL" id="JAHIBW010000023">
    <property type="protein sequence ID" value="KAG7299198.1"/>
    <property type="molecule type" value="Genomic_DNA"/>
</dbReference>
<evidence type="ECO:0000313" key="4">
    <source>
        <dbReference type="Proteomes" id="UP000823941"/>
    </source>
</evidence>
<keyword evidence="2" id="KW-1133">Transmembrane helix</keyword>
<organism evidence="3 4">
    <name type="scientific">Plutella xylostella</name>
    <name type="common">Diamondback moth</name>
    <name type="synonym">Plutella maculipennis</name>
    <dbReference type="NCBI Taxonomy" id="51655"/>
    <lineage>
        <taxon>Eukaryota</taxon>
        <taxon>Metazoa</taxon>
        <taxon>Ecdysozoa</taxon>
        <taxon>Arthropoda</taxon>
        <taxon>Hexapoda</taxon>
        <taxon>Insecta</taxon>
        <taxon>Pterygota</taxon>
        <taxon>Neoptera</taxon>
        <taxon>Endopterygota</taxon>
        <taxon>Lepidoptera</taxon>
        <taxon>Glossata</taxon>
        <taxon>Ditrysia</taxon>
        <taxon>Yponomeutoidea</taxon>
        <taxon>Plutellidae</taxon>
        <taxon>Plutella</taxon>
    </lineage>
</organism>
<keyword evidence="2" id="KW-0472">Membrane</keyword>
<reference evidence="3 4" key="1">
    <citation type="submission" date="2021-06" db="EMBL/GenBank/DDBJ databases">
        <title>A haploid diamondback moth (Plutella xylostella L.) genome assembly resolves 31 chromosomes and identifies a diamide resistance mutation.</title>
        <authorList>
            <person name="Ward C.M."/>
            <person name="Perry K.D."/>
            <person name="Baker G."/>
            <person name="Powis K."/>
            <person name="Heckel D.G."/>
            <person name="Baxter S.W."/>
        </authorList>
    </citation>
    <scope>NUCLEOTIDE SEQUENCE [LARGE SCALE GENOMIC DNA]</scope>
    <source>
        <strain evidence="3 4">LV</strain>
        <tissue evidence="3">Single pupa</tissue>
    </source>
</reference>
<protein>
    <submittedName>
        <fullName evidence="3">Uncharacterized protein</fullName>
    </submittedName>
</protein>
<feature type="transmembrane region" description="Helical" evidence="2">
    <location>
        <begin position="108"/>
        <end position="124"/>
    </location>
</feature>
<evidence type="ECO:0000256" key="2">
    <source>
        <dbReference type="SAM" id="Phobius"/>
    </source>
</evidence>
<evidence type="ECO:0000313" key="3">
    <source>
        <dbReference type="EMBL" id="KAG7299198.1"/>
    </source>
</evidence>
<feature type="region of interest" description="Disordered" evidence="1">
    <location>
        <begin position="69"/>
        <end position="92"/>
    </location>
</feature>
<gene>
    <name evidence="3" type="ORF">JYU34_017748</name>
</gene>
<dbReference type="Proteomes" id="UP000823941">
    <property type="component" value="Chromosome 23"/>
</dbReference>